<dbReference type="Gene3D" id="3.40.50.720">
    <property type="entry name" value="NAD(P)-binding Rossmann-like Domain"/>
    <property type="match status" value="2"/>
</dbReference>
<dbReference type="GO" id="GO:0008977">
    <property type="term" value="F:prephenate dehydrogenase (NAD+) activity"/>
    <property type="evidence" value="ECO:0007669"/>
    <property type="project" value="InterPro"/>
</dbReference>
<dbReference type="SUPFAM" id="SSF51735">
    <property type="entry name" value="NAD(P)-binding Rossmann-fold domains"/>
    <property type="match status" value="2"/>
</dbReference>
<dbReference type="GO" id="GO:0070403">
    <property type="term" value="F:NAD+ binding"/>
    <property type="evidence" value="ECO:0007669"/>
    <property type="project" value="InterPro"/>
</dbReference>
<dbReference type="Pfam" id="PF26213">
    <property type="entry name" value="TYRAAT1_C"/>
    <property type="match status" value="2"/>
</dbReference>
<dbReference type="PROSITE" id="PS51176">
    <property type="entry name" value="PDH_ADH"/>
    <property type="match status" value="2"/>
</dbReference>
<evidence type="ECO:0000313" key="4">
    <source>
        <dbReference type="Proteomes" id="UP000836841"/>
    </source>
</evidence>
<dbReference type="InterPro" id="IPR036291">
    <property type="entry name" value="NAD(P)-bd_dom_sf"/>
</dbReference>
<dbReference type="SUPFAM" id="SSF48179">
    <property type="entry name" value="6-phosphogluconate dehydrogenase C-terminal domain-like"/>
    <property type="match status" value="1"/>
</dbReference>
<feature type="domain" description="Prephenate/arogenate dehydrogenase" evidence="2">
    <location>
        <begin position="391"/>
        <end position="670"/>
    </location>
</feature>
<evidence type="ECO:0000256" key="1">
    <source>
        <dbReference type="ARBA" id="ARBA00023002"/>
    </source>
</evidence>
<dbReference type="InterPro" id="IPR028939">
    <property type="entry name" value="P5C_Rdtase_cat_N"/>
</dbReference>
<protein>
    <recommendedName>
        <fullName evidence="2">Prephenate/arogenate dehydrogenase domain-containing protein</fullName>
    </recommendedName>
</protein>
<dbReference type="Pfam" id="PF02153">
    <property type="entry name" value="PDH_N"/>
    <property type="match status" value="1"/>
</dbReference>
<feature type="domain" description="Prephenate/arogenate dehydrogenase" evidence="2">
    <location>
        <begin position="81"/>
        <end position="362"/>
    </location>
</feature>
<gene>
    <name evidence="3" type="ORF">TAV2_LOCUS8029</name>
</gene>
<dbReference type="InterPro" id="IPR045011">
    <property type="entry name" value="TYRAAT1/2"/>
</dbReference>
<dbReference type="PANTHER" id="PTHR43207">
    <property type="entry name" value="AROGENATE DEHYDROGENASE-RELATED"/>
    <property type="match status" value="1"/>
</dbReference>
<dbReference type="AlphaFoldDB" id="A0AAU9RRD3"/>
<accession>A0AAU9RRD3</accession>
<sequence>MISHSHLLSQCSFFFPNLLTKSSLPSPSLSFPSLSSSSISMLSSLSPRPPNPTTTCPVSVSVSVSGDTLLNSDLNDPIPPLRIAILGFGNYGQFLAETLVSQGHILFAHSRSDHSAEARRLGVSFHTDLHDLCERHPDVVLLCTSILSTENVLETLPFQRLRRNTLFVDVLSVKEFAKTLLLQYLPEDFDILCTHPMFGPQSVSSNHGWRGLRFVYDKVRIGEERSRLSRCESFLGIFDREGCEMVEMSCADHDRYAAGSQFITHTVGRVLEMLKLRSTPINTKGYEALLDLAENTRGDSFDLYYGLFVYNKNSLEMLERMDLAFEALRKELFGRLHGVVRKQLFEGEAKKVQSGYRNDDSLDVIRSKDVALKKYEYDAQVSGIVDGSSRLKIGIVGFGNFGQFLAKTMVRQGHTVLAYSRTDYTDEAAKLGVTYLSDLDDLFEEHPEVVLLCTSILSTEKVLKSLPFQRLKRSTLFVDVLSVKEFPRNSFLQALPQDFDILCTHPMFGPESGKNGWTGLSFVFDKVRIGMDDRRMSRCDSFLDIFAREGCSMVEMSCAEHDRHAAGSQFITHTVGRVLEKLSLESTPVDTKGYETLLKLVENTAGDSFDLYYGLFLYNPNAMEQLERFGLAYESLKKQLFGRLHRLLHKQLFGNDKETQIMLETTGLSTFR</sequence>
<dbReference type="InterPro" id="IPR003099">
    <property type="entry name" value="Prephen_DH"/>
</dbReference>
<dbReference type="InterPro" id="IPR046826">
    <property type="entry name" value="PDH_N"/>
</dbReference>
<evidence type="ECO:0000259" key="2">
    <source>
        <dbReference type="PROSITE" id="PS51176"/>
    </source>
</evidence>
<keyword evidence="4" id="KW-1185">Reference proteome</keyword>
<dbReference type="EMBL" id="OU466858">
    <property type="protein sequence ID" value="CAH2047958.1"/>
    <property type="molecule type" value="Genomic_DNA"/>
</dbReference>
<dbReference type="GO" id="GO:0004665">
    <property type="term" value="F:prephenate dehydrogenase (NADP+) activity"/>
    <property type="evidence" value="ECO:0007669"/>
    <property type="project" value="InterPro"/>
</dbReference>
<dbReference type="Proteomes" id="UP000836841">
    <property type="component" value="Chromosome 2"/>
</dbReference>
<dbReference type="InterPro" id="IPR008927">
    <property type="entry name" value="6-PGluconate_DH-like_C_sf"/>
</dbReference>
<dbReference type="Pfam" id="PF03807">
    <property type="entry name" value="F420_oxidored"/>
    <property type="match status" value="1"/>
</dbReference>
<name>A0AAU9RRD3_THLAR</name>
<proteinExistence type="predicted"/>
<dbReference type="PANTHER" id="PTHR43207:SF8">
    <property type="entry name" value="AROGENATE DEHYDROGENASE 1, CHLOROPLASTIC"/>
    <property type="match status" value="1"/>
</dbReference>
<evidence type="ECO:0000313" key="3">
    <source>
        <dbReference type="EMBL" id="CAH2047958.1"/>
    </source>
</evidence>
<organism evidence="3 4">
    <name type="scientific">Thlaspi arvense</name>
    <name type="common">Field penny-cress</name>
    <dbReference type="NCBI Taxonomy" id="13288"/>
    <lineage>
        <taxon>Eukaryota</taxon>
        <taxon>Viridiplantae</taxon>
        <taxon>Streptophyta</taxon>
        <taxon>Embryophyta</taxon>
        <taxon>Tracheophyta</taxon>
        <taxon>Spermatophyta</taxon>
        <taxon>Magnoliopsida</taxon>
        <taxon>eudicotyledons</taxon>
        <taxon>Gunneridae</taxon>
        <taxon>Pentapetalae</taxon>
        <taxon>rosids</taxon>
        <taxon>malvids</taxon>
        <taxon>Brassicales</taxon>
        <taxon>Brassicaceae</taxon>
        <taxon>Thlaspideae</taxon>
        <taxon>Thlaspi</taxon>
    </lineage>
</organism>
<dbReference type="GO" id="GO:0006571">
    <property type="term" value="P:tyrosine biosynthetic process"/>
    <property type="evidence" value="ECO:0007669"/>
    <property type="project" value="InterPro"/>
</dbReference>
<dbReference type="GO" id="GO:0033730">
    <property type="term" value="F:arogenate dehydrogenase (NADP+) activity"/>
    <property type="evidence" value="ECO:0007669"/>
    <property type="project" value="InterPro"/>
</dbReference>
<reference evidence="3 4" key="1">
    <citation type="submission" date="2022-03" db="EMBL/GenBank/DDBJ databases">
        <authorList>
            <person name="Nunn A."/>
            <person name="Chopra R."/>
            <person name="Nunn A."/>
            <person name="Contreras Garrido A."/>
        </authorList>
    </citation>
    <scope>NUCLEOTIDE SEQUENCE [LARGE SCALE GENOMIC DNA]</scope>
</reference>
<keyword evidence="1" id="KW-0560">Oxidoreductase</keyword>
<dbReference type="InterPro" id="IPR059064">
    <property type="entry name" value="TYRAAT2_C"/>
</dbReference>